<sequence>MRFNCSLVLFLPCNAIAVCNILRSYSHRKKAIASM</sequence>
<reference evidence="2" key="1">
    <citation type="submission" date="2018-02" db="EMBL/GenBank/DDBJ databases">
        <title>Rhizophora mucronata_Transcriptome.</title>
        <authorList>
            <person name="Meera S.P."/>
            <person name="Sreeshan A."/>
            <person name="Augustine A."/>
        </authorList>
    </citation>
    <scope>NUCLEOTIDE SEQUENCE</scope>
    <source>
        <tissue evidence="2">Leaf</tissue>
    </source>
</reference>
<feature type="signal peptide" evidence="1">
    <location>
        <begin position="1"/>
        <end position="15"/>
    </location>
</feature>
<dbReference type="AlphaFoldDB" id="A0A2P2M9Z5"/>
<keyword evidence="1" id="KW-0732">Signal</keyword>
<accession>A0A2P2M9Z5</accession>
<dbReference type="EMBL" id="GGEC01046572">
    <property type="protein sequence ID" value="MBX27056.1"/>
    <property type="molecule type" value="Transcribed_RNA"/>
</dbReference>
<organism evidence="2">
    <name type="scientific">Rhizophora mucronata</name>
    <name type="common">Asiatic mangrove</name>
    <dbReference type="NCBI Taxonomy" id="61149"/>
    <lineage>
        <taxon>Eukaryota</taxon>
        <taxon>Viridiplantae</taxon>
        <taxon>Streptophyta</taxon>
        <taxon>Embryophyta</taxon>
        <taxon>Tracheophyta</taxon>
        <taxon>Spermatophyta</taxon>
        <taxon>Magnoliopsida</taxon>
        <taxon>eudicotyledons</taxon>
        <taxon>Gunneridae</taxon>
        <taxon>Pentapetalae</taxon>
        <taxon>rosids</taxon>
        <taxon>fabids</taxon>
        <taxon>Malpighiales</taxon>
        <taxon>Rhizophoraceae</taxon>
        <taxon>Rhizophora</taxon>
    </lineage>
</organism>
<feature type="chain" id="PRO_5015191742" evidence="1">
    <location>
        <begin position="16"/>
        <end position="35"/>
    </location>
</feature>
<proteinExistence type="predicted"/>
<name>A0A2P2M9Z5_RHIMU</name>
<protein>
    <submittedName>
        <fullName evidence="2">3-ketoacyl-CoA thiolase 1 peroxisomal-like</fullName>
    </submittedName>
</protein>
<evidence type="ECO:0000313" key="2">
    <source>
        <dbReference type="EMBL" id="MBX27056.1"/>
    </source>
</evidence>
<evidence type="ECO:0000256" key="1">
    <source>
        <dbReference type="SAM" id="SignalP"/>
    </source>
</evidence>